<dbReference type="PANTHER" id="PTHR35271:SF1">
    <property type="entry name" value="ABC TRANSPORTER, SUBSTRATE-BINDING LIPOPROTEIN"/>
    <property type="match status" value="1"/>
</dbReference>
<proteinExistence type="predicted"/>
<keyword evidence="2" id="KW-1185">Reference proteome</keyword>
<dbReference type="PANTHER" id="PTHR35271">
    <property type="entry name" value="ABC TRANSPORTER, SUBSTRATE-BINDING LIPOPROTEIN-RELATED"/>
    <property type="match status" value="1"/>
</dbReference>
<sequence length="329" mass="36466">MDGRVAWISYLSVAALLMLTAVPSLAAQKRILLIQSYDPSLPWTGQCERGIRSALPESVALDITYLDTKRRTPAEYRANVDEAMARFQRTRPDLVMLGDDNALRILGPAIADTGVPVVYFGINNNPRSYFRSLPPNVVGVIERIPLFHWVRVLTGVVPDARNILVLMDDSPTAKAIFDTNFMGRQSVAFDGRTVRCALIDEWARWRETVLANGYDFILMPIYHALKDRNGEHVDYKTVVAWTSEHGTAPVFATQDYAVGDQGVVGALVLVGEEHGAIAGRLAAGILRGQDIADLSALDDQQGRMFFNRKQLARFGLVLPPDLAERAVFR</sequence>
<dbReference type="RefSeq" id="WP_338667249.1">
    <property type="nucleotide sequence ID" value="NZ_CP146609.1"/>
</dbReference>
<evidence type="ECO:0000313" key="1">
    <source>
        <dbReference type="EMBL" id="WWX21590.1"/>
    </source>
</evidence>
<protein>
    <recommendedName>
        <fullName evidence="3">ABC transporter substrate-binding protein</fullName>
    </recommendedName>
</protein>
<dbReference type="EMBL" id="CP146609">
    <property type="protein sequence ID" value="WWX21590.1"/>
    <property type="molecule type" value="Genomic_DNA"/>
</dbReference>
<name>A0ABZ2ISB2_9BACT</name>
<dbReference type="InterPro" id="IPR007487">
    <property type="entry name" value="ABC_transpt-TYRBP-like"/>
</dbReference>
<evidence type="ECO:0008006" key="3">
    <source>
        <dbReference type="Google" id="ProtNLM"/>
    </source>
</evidence>
<dbReference type="Gene3D" id="3.40.50.2300">
    <property type="match status" value="2"/>
</dbReference>
<accession>A0ABZ2ISB2</accession>
<gene>
    <name evidence="1" type="ORF">V8V93_14215</name>
</gene>
<evidence type="ECO:0000313" key="2">
    <source>
        <dbReference type="Proteomes" id="UP001385389"/>
    </source>
</evidence>
<dbReference type="Proteomes" id="UP001385389">
    <property type="component" value="Chromosome"/>
</dbReference>
<reference evidence="1 2" key="1">
    <citation type="submission" date="2024-03" db="EMBL/GenBank/DDBJ databases">
        <title>Phenotype and Genome Characterization of a Sulfate-Reducing Bacterium Pseudodesulfovibrio sp. strain 5S69, isolated from Petroleum Reservoir in Tatarstan (Russia).</title>
        <authorList>
            <person name="Bidzhieva S.K."/>
            <person name="Kadnikov V."/>
            <person name="Tourova T.P."/>
            <person name="Samigullina S.R."/>
            <person name="Sokolova D.S."/>
            <person name="Poltaraus A.B."/>
            <person name="Avtukh A.N."/>
            <person name="Tereshina V.M."/>
            <person name="Mardanov A.V."/>
            <person name="Nazina T.N."/>
        </authorList>
    </citation>
    <scope>NUCLEOTIDE SEQUENCE [LARGE SCALE GENOMIC DNA]</scope>
    <source>
        <strain evidence="1 2">5S69</strain>
    </source>
</reference>
<organism evidence="1 2">
    <name type="scientific">Pseudodesulfovibrio methanolicus</name>
    <dbReference type="NCBI Taxonomy" id="3126690"/>
    <lineage>
        <taxon>Bacteria</taxon>
        <taxon>Pseudomonadati</taxon>
        <taxon>Thermodesulfobacteriota</taxon>
        <taxon>Desulfovibrionia</taxon>
        <taxon>Desulfovibrionales</taxon>
        <taxon>Desulfovibrionaceae</taxon>
    </lineage>
</organism>